<keyword evidence="5" id="KW-1185">Reference proteome</keyword>
<comment type="caution">
    <text evidence="4">The sequence shown here is derived from an EMBL/GenBank/DDBJ whole genome shotgun (WGS) entry which is preliminary data.</text>
</comment>
<evidence type="ECO:0000256" key="1">
    <source>
        <dbReference type="PROSITE-ProRule" id="PRU00042"/>
    </source>
</evidence>
<feature type="compositionally biased region" description="Polar residues" evidence="2">
    <location>
        <begin position="20"/>
        <end position="36"/>
    </location>
</feature>
<dbReference type="EMBL" id="JAYKXP010000018">
    <property type="protein sequence ID" value="KAK7047786.1"/>
    <property type="molecule type" value="Genomic_DNA"/>
</dbReference>
<keyword evidence="1" id="KW-0863">Zinc-finger</keyword>
<gene>
    <name evidence="4" type="ORF">VNI00_006114</name>
</gene>
<evidence type="ECO:0000313" key="4">
    <source>
        <dbReference type="EMBL" id="KAK7047786.1"/>
    </source>
</evidence>
<feature type="compositionally biased region" description="Basic and acidic residues" evidence="2">
    <location>
        <begin position="85"/>
        <end position="94"/>
    </location>
</feature>
<dbReference type="Proteomes" id="UP001383192">
    <property type="component" value="Unassembled WGS sequence"/>
</dbReference>
<dbReference type="GO" id="GO:0008270">
    <property type="term" value="F:zinc ion binding"/>
    <property type="evidence" value="ECO:0007669"/>
    <property type="project" value="UniProtKB-KW"/>
</dbReference>
<keyword evidence="1" id="KW-0479">Metal-binding</keyword>
<evidence type="ECO:0000313" key="5">
    <source>
        <dbReference type="Proteomes" id="UP001383192"/>
    </source>
</evidence>
<evidence type="ECO:0000259" key="3">
    <source>
        <dbReference type="PROSITE" id="PS50157"/>
    </source>
</evidence>
<keyword evidence="1" id="KW-0862">Zinc</keyword>
<dbReference type="SMART" id="SM00355">
    <property type="entry name" value="ZnF_C2H2"/>
    <property type="match status" value="2"/>
</dbReference>
<sequence>MTEQLLPDPNAMGLDMANFGDSQTPNNSSTFVDSPQSATLPTPSTSHPSSRLSEPDVDDDYSDSPTPSELSEPPPSRARRRRTKSVSDKSEKRPRPFMCQHPNCDRTFTSSYTRETHMISHRPKRKQSYQCTVGCGALFSRKHDRWRHEVSQHGKPTDWTCTRCCLYFSSEKMLLTHDCDRTKDVRWKNHTVGVEE</sequence>
<feature type="region of interest" description="Disordered" evidence="2">
    <location>
        <begin position="1"/>
        <end position="101"/>
    </location>
</feature>
<dbReference type="PROSITE" id="PS50157">
    <property type="entry name" value="ZINC_FINGER_C2H2_2"/>
    <property type="match status" value="1"/>
</dbReference>
<reference evidence="4 5" key="1">
    <citation type="submission" date="2024-01" db="EMBL/GenBank/DDBJ databases">
        <title>A draft genome for a cacao thread blight-causing isolate of Paramarasmius palmivorus.</title>
        <authorList>
            <person name="Baruah I.K."/>
            <person name="Bukari Y."/>
            <person name="Amoako-Attah I."/>
            <person name="Meinhardt L.W."/>
            <person name="Bailey B.A."/>
            <person name="Cohen S.P."/>
        </authorList>
    </citation>
    <scope>NUCLEOTIDE SEQUENCE [LARGE SCALE GENOMIC DNA]</scope>
    <source>
        <strain evidence="4 5">GH-12</strain>
    </source>
</reference>
<dbReference type="SUPFAM" id="SSF57667">
    <property type="entry name" value="beta-beta-alpha zinc fingers"/>
    <property type="match status" value="1"/>
</dbReference>
<dbReference type="InterPro" id="IPR013087">
    <property type="entry name" value="Znf_C2H2_type"/>
</dbReference>
<evidence type="ECO:0000256" key="2">
    <source>
        <dbReference type="SAM" id="MobiDB-lite"/>
    </source>
</evidence>
<feature type="compositionally biased region" description="Low complexity" evidence="2">
    <location>
        <begin position="37"/>
        <end position="52"/>
    </location>
</feature>
<dbReference type="Gene3D" id="3.30.160.60">
    <property type="entry name" value="Classic Zinc Finger"/>
    <property type="match status" value="1"/>
</dbReference>
<dbReference type="AlphaFoldDB" id="A0AAW0D4Z2"/>
<name>A0AAW0D4Z2_9AGAR</name>
<protein>
    <recommendedName>
        <fullName evidence="3">C2H2-type domain-containing protein</fullName>
    </recommendedName>
</protein>
<accession>A0AAW0D4Z2</accession>
<organism evidence="4 5">
    <name type="scientific">Paramarasmius palmivorus</name>
    <dbReference type="NCBI Taxonomy" id="297713"/>
    <lineage>
        <taxon>Eukaryota</taxon>
        <taxon>Fungi</taxon>
        <taxon>Dikarya</taxon>
        <taxon>Basidiomycota</taxon>
        <taxon>Agaricomycotina</taxon>
        <taxon>Agaricomycetes</taxon>
        <taxon>Agaricomycetidae</taxon>
        <taxon>Agaricales</taxon>
        <taxon>Marasmiineae</taxon>
        <taxon>Marasmiaceae</taxon>
        <taxon>Paramarasmius</taxon>
    </lineage>
</organism>
<dbReference type="InterPro" id="IPR036236">
    <property type="entry name" value="Znf_C2H2_sf"/>
</dbReference>
<dbReference type="PROSITE" id="PS00028">
    <property type="entry name" value="ZINC_FINGER_C2H2_1"/>
    <property type="match status" value="2"/>
</dbReference>
<proteinExistence type="predicted"/>
<feature type="domain" description="C2H2-type" evidence="3">
    <location>
        <begin position="97"/>
        <end position="126"/>
    </location>
</feature>